<feature type="compositionally biased region" description="Low complexity" evidence="1">
    <location>
        <begin position="222"/>
        <end position="231"/>
    </location>
</feature>
<feature type="compositionally biased region" description="Low complexity" evidence="1">
    <location>
        <begin position="271"/>
        <end position="284"/>
    </location>
</feature>
<feature type="compositionally biased region" description="Acidic residues" evidence="1">
    <location>
        <begin position="285"/>
        <end position="300"/>
    </location>
</feature>
<feature type="region of interest" description="Disordered" evidence="1">
    <location>
        <begin position="168"/>
        <end position="471"/>
    </location>
</feature>
<feature type="compositionally biased region" description="Basic residues" evidence="1">
    <location>
        <begin position="377"/>
        <end position="390"/>
    </location>
</feature>
<dbReference type="Proteomes" id="UP000242877">
    <property type="component" value="Unassembled WGS sequence"/>
</dbReference>
<keyword evidence="3" id="KW-1185">Reference proteome</keyword>
<feature type="compositionally biased region" description="Polar residues" evidence="1">
    <location>
        <begin position="64"/>
        <end position="73"/>
    </location>
</feature>
<feature type="compositionally biased region" description="Acidic residues" evidence="1">
    <location>
        <begin position="440"/>
        <end position="450"/>
    </location>
</feature>
<organism evidence="2 3">
    <name type="scientific">Ascosphaera apis ARSEF 7405</name>
    <dbReference type="NCBI Taxonomy" id="392613"/>
    <lineage>
        <taxon>Eukaryota</taxon>
        <taxon>Fungi</taxon>
        <taxon>Dikarya</taxon>
        <taxon>Ascomycota</taxon>
        <taxon>Pezizomycotina</taxon>
        <taxon>Eurotiomycetes</taxon>
        <taxon>Eurotiomycetidae</taxon>
        <taxon>Onygenales</taxon>
        <taxon>Ascosphaeraceae</taxon>
        <taxon>Ascosphaera</taxon>
    </lineage>
</organism>
<feature type="compositionally biased region" description="Polar residues" evidence="1">
    <location>
        <begin position="34"/>
        <end position="53"/>
    </location>
</feature>
<feature type="compositionally biased region" description="Basic and acidic residues" evidence="1">
    <location>
        <begin position="17"/>
        <end position="31"/>
    </location>
</feature>
<feature type="compositionally biased region" description="Basic and acidic residues" evidence="1">
    <location>
        <begin position="184"/>
        <end position="193"/>
    </location>
</feature>
<evidence type="ECO:0000313" key="2">
    <source>
        <dbReference type="EMBL" id="KZZ92377.1"/>
    </source>
</evidence>
<accession>A0A167ZA09</accession>
<sequence>MPRPAARRTRKLPTKPKKVEEASKPVEEKELATAAQSAGGNITEPTPQETVARNPTPEDDGDTQPATKENTPVQRRATSRAPSSAGSIIGRHVIPASANKIQRRGTNIGGAGVGGTTPSVKNFDNSIMSNFKFRPRKPSILHLDDDINLDLDLSSDLNSDVFLDSESIDIGEPEAGDEGTPLKVAKEKERRLSLSENKPTDEEEPTLVKGTQQEDENIEARSSSPLSSPPESDAEVIPSSPLKLTEENLNRLETVSTHTHGDESVPPPESSSPVRSPLRSSELESQPEEENEVNLEEEGADTTSKASTSKSQRQQKALADHLSTARLRERLLPQRKRRKLLRERAARKNTFDVVSDEESENGADENENEISYIATTKKAKAKANGRRRKASAKDAPIQAEGKENAKIAGSGTTTRKARRRTYGKPRQEEVEAVEETASADAEENEADDNTEQQQQTHEQSPASASDELARQKKKFEEIWKWDMEFEDVPEHDNDVVTGSSQFR</sequence>
<comment type="caution">
    <text evidence="2">The sequence shown here is derived from an EMBL/GenBank/DDBJ whole genome shotgun (WGS) entry which is preliminary data.</text>
</comment>
<feature type="region of interest" description="Disordered" evidence="1">
    <location>
        <begin position="1"/>
        <end position="98"/>
    </location>
</feature>
<evidence type="ECO:0000313" key="3">
    <source>
        <dbReference type="Proteomes" id="UP000242877"/>
    </source>
</evidence>
<dbReference type="OrthoDB" id="4207666at2759"/>
<dbReference type="VEuPathDB" id="FungiDB:AAP_03032"/>
<gene>
    <name evidence="2" type="ORF">AAP_03032</name>
</gene>
<dbReference type="AlphaFoldDB" id="A0A167ZA09"/>
<feature type="compositionally biased region" description="Acidic residues" evidence="1">
    <location>
        <begin position="354"/>
        <end position="368"/>
    </location>
</feature>
<dbReference type="EMBL" id="AZGZ01000011">
    <property type="protein sequence ID" value="KZZ92377.1"/>
    <property type="molecule type" value="Genomic_DNA"/>
</dbReference>
<feature type="compositionally biased region" description="Acidic residues" evidence="1">
    <location>
        <begin position="168"/>
        <end position="177"/>
    </location>
</feature>
<evidence type="ECO:0000256" key="1">
    <source>
        <dbReference type="SAM" id="MobiDB-lite"/>
    </source>
</evidence>
<reference evidence="2 3" key="1">
    <citation type="journal article" date="2016" name="Genome Biol. Evol.">
        <title>Divergent and convergent evolution of fungal pathogenicity.</title>
        <authorList>
            <person name="Shang Y."/>
            <person name="Xiao G."/>
            <person name="Zheng P."/>
            <person name="Cen K."/>
            <person name="Zhan S."/>
            <person name="Wang C."/>
        </authorList>
    </citation>
    <scope>NUCLEOTIDE SEQUENCE [LARGE SCALE GENOMIC DNA]</scope>
    <source>
        <strain evidence="2 3">ARSEF 7405</strain>
    </source>
</reference>
<feature type="compositionally biased region" description="Basic residues" evidence="1">
    <location>
        <begin position="1"/>
        <end position="16"/>
    </location>
</feature>
<proteinExistence type="predicted"/>
<feature type="compositionally biased region" description="Low complexity" evidence="1">
    <location>
        <begin position="301"/>
        <end position="317"/>
    </location>
</feature>
<name>A0A167ZA09_9EURO</name>
<protein>
    <submittedName>
        <fullName evidence="2">Uncharacterized protein</fullName>
    </submittedName>
</protein>